<evidence type="ECO:0000256" key="2">
    <source>
        <dbReference type="ARBA" id="ARBA00022692"/>
    </source>
</evidence>
<dbReference type="OrthoDB" id="7399873at2759"/>
<dbReference type="AlphaFoldDB" id="A0A8S1DKK8"/>
<comment type="subcellular location">
    <subcellularLocation>
        <location evidence="1">Membrane</location>
        <topology evidence="1">Single-pass type I membrane protein</topology>
    </subcellularLocation>
</comment>
<evidence type="ECO:0000256" key="1">
    <source>
        <dbReference type="ARBA" id="ARBA00004479"/>
    </source>
</evidence>
<name>A0A8S1DKK8_9INSE</name>
<dbReference type="GO" id="GO:0016020">
    <property type="term" value="C:membrane"/>
    <property type="evidence" value="ECO:0007669"/>
    <property type="project" value="UniProtKB-SubCell"/>
</dbReference>
<comment type="caution">
    <text evidence="6">The sequence shown here is derived from an EMBL/GenBank/DDBJ whole genome shotgun (WGS) entry which is preliminary data.</text>
</comment>
<keyword evidence="3 5" id="KW-0732">Signal</keyword>
<sequence>MGKALFYHGLLFLTGTFLVSPTFTTDGTVQETKSAPKEDIWDEYGYLRIQYIPIDEDLAKKSWAIVEQNKKSVTVPSSDNINAKITTLSFGFKFYDATITTVMISTYGSMWPFDDASWSISPLLAGEASSSFKYLDTGDSFRVNWDNFILKNTTVTEEMNFQASLFEDGTIEFIYMKVPQNLALIAAKSQNEISIGVRYRLVEKLFDNRHSETFQLGHSIDMNEFKIQNGTVIRFEQLTSCTKNKDCQGCVNTVVPVNQTKKIIFRALGFWAIAHHKNMQTPLVALLQNWAWKLRLQNQKKQRNILFQKRNRYCATYRRTLPFMGS</sequence>
<keyword evidence="7" id="KW-1185">Reference proteome</keyword>
<evidence type="ECO:0000256" key="4">
    <source>
        <dbReference type="ARBA" id="ARBA00022989"/>
    </source>
</evidence>
<dbReference type="PANTHER" id="PTHR13055:SF12">
    <property type="entry name" value="LD40707P"/>
    <property type="match status" value="1"/>
</dbReference>
<organism evidence="6 7">
    <name type="scientific">Cloeon dipterum</name>
    <dbReference type="NCBI Taxonomy" id="197152"/>
    <lineage>
        <taxon>Eukaryota</taxon>
        <taxon>Metazoa</taxon>
        <taxon>Ecdysozoa</taxon>
        <taxon>Arthropoda</taxon>
        <taxon>Hexapoda</taxon>
        <taxon>Insecta</taxon>
        <taxon>Pterygota</taxon>
        <taxon>Palaeoptera</taxon>
        <taxon>Ephemeroptera</taxon>
        <taxon>Pisciforma</taxon>
        <taxon>Baetidae</taxon>
        <taxon>Cloeon</taxon>
    </lineage>
</organism>
<evidence type="ECO:0000313" key="7">
    <source>
        <dbReference type="Proteomes" id="UP000494165"/>
    </source>
</evidence>
<evidence type="ECO:0000256" key="5">
    <source>
        <dbReference type="SAM" id="SignalP"/>
    </source>
</evidence>
<protein>
    <submittedName>
        <fullName evidence="6">Uncharacterized protein</fullName>
    </submittedName>
</protein>
<accession>A0A8S1DKK8</accession>
<keyword evidence="4" id="KW-1133">Transmembrane helix</keyword>
<evidence type="ECO:0000313" key="6">
    <source>
        <dbReference type="EMBL" id="CAB3381103.1"/>
    </source>
</evidence>
<evidence type="ECO:0000256" key="3">
    <source>
        <dbReference type="ARBA" id="ARBA00022729"/>
    </source>
</evidence>
<reference evidence="6 7" key="1">
    <citation type="submission" date="2020-04" db="EMBL/GenBank/DDBJ databases">
        <authorList>
            <person name="Alioto T."/>
            <person name="Alioto T."/>
            <person name="Gomez Garrido J."/>
        </authorList>
    </citation>
    <scope>NUCLEOTIDE SEQUENCE [LARGE SCALE GENOMIC DNA]</scope>
</reference>
<dbReference type="Proteomes" id="UP000494165">
    <property type="component" value="Unassembled WGS sequence"/>
</dbReference>
<gene>
    <name evidence="6" type="ORF">CLODIP_2_CD11927</name>
</gene>
<feature type="signal peptide" evidence="5">
    <location>
        <begin position="1"/>
        <end position="21"/>
    </location>
</feature>
<feature type="chain" id="PRO_5035824309" evidence="5">
    <location>
        <begin position="22"/>
        <end position="326"/>
    </location>
</feature>
<dbReference type="EMBL" id="CADEPI010000224">
    <property type="protein sequence ID" value="CAB3381103.1"/>
    <property type="molecule type" value="Genomic_DNA"/>
</dbReference>
<keyword evidence="4" id="KW-0472">Membrane</keyword>
<proteinExistence type="predicted"/>
<dbReference type="InterPro" id="IPR031152">
    <property type="entry name" value="PLXDC"/>
</dbReference>
<keyword evidence="2" id="KW-0812">Transmembrane</keyword>
<dbReference type="PANTHER" id="PTHR13055">
    <property type="entry name" value="TUMOR ENDOTHELIAL MARKER 7 RELATED"/>
    <property type="match status" value="1"/>
</dbReference>